<dbReference type="InterPro" id="IPR036249">
    <property type="entry name" value="Thioredoxin-like_sf"/>
</dbReference>
<reference evidence="1 2" key="1">
    <citation type="journal article" date="2010" name="Nature">
        <title>Genome sequencing and analysis of the model grass Brachypodium distachyon.</title>
        <authorList>
            <consortium name="International Brachypodium Initiative"/>
        </authorList>
    </citation>
    <scope>NUCLEOTIDE SEQUENCE [LARGE SCALE GENOMIC DNA]</scope>
    <source>
        <strain evidence="1 2">Bd21</strain>
    </source>
</reference>
<reference evidence="1" key="2">
    <citation type="submission" date="2017-06" db="EMBL/GenBank/DDBJ databases">
        <title>WGS assembly of Brachypodium distachyon.</title>
        <authorList>
            <consortium name="The International Brachypodium Initiative"/>
            <person name="Lucas S."/>
            <person name="Harmon-Smith M."/>
            <person name="Lail K."/>
            <person name="Tice H."/>
            <person name="Grimwood J."/>
            <person name="Bruce D."/>
            <person name="Barry K."/>
            <person name="Shu S."/>
            <person name="Lindquist E."/>
            <person name="Wang M."/>
            <person name="Pitluck S."/>
            <person name="Vogel J.P."/>
            <person name="Garvin D.F."/>
            <person name="Mockler T.C."/>
            <person name="Schmutz J."/>
            <person name="Rokhsar D."/>
            <person name="Bevan M.W."/>
        </authorList>
    </citation>
    <scope>NUCLEOTIDE SEQUENCE</scope>
    <source>
        <strain evidence="1">Bd21</strain>
    </source>
</reference>
<keyword evidence="3" id="KW-1185">Reference proteome</keyword>
<dbReference type="AlphaFoldDB" id="A0A0Q3HU77"/>
<organism evidence="1">
    <name type="scientific">Brachypodium distachyon</name>
    <name type="common">Purple false brome</name>
    <name type="synonym">Trachynia distachya</name>
    <dbReference type="NCBI Taxonomy" id="15368"/>
    <lineage>
        <taxon>Eukaryota</taxon>
        <taxon>Viridiplantae</taxon>
        <taxon>Streptophyta</taxon>
        <taxon>Embryophyta</taxon>
        <taxon>Tracheophyta</taxon>
        <taxon>Spermatophyta</taxon>
        <taxon>Magnoliopsida</taxon>
        <taxon>Liliopsida</taxon>
        <taxon>Poales</taxon>
        <taxon>Poaceae</taxon>
        <taxon>BOP clade</taxon>
        <taxon>Pooideae</taxon>
        <taxon>Stipodae</taxon>
        <taxon>Brachypodieae</taxon>
        <taxon>Brachypodium</taxon>
    </lineage>
</organism>
<gene>
    <name evidence="1" type="ORF">BRADI_4g40178v3</name>
</gene>
<evidence type="ECO:0008006" key="4">
    <source>
        <dbReference type="Google" id="ProtNLM"/>
    </source>
</evidence>
<sequence length="66" mass="7473">MSAAGKPVLYSKWFSSCSQRVRIALNLKGTSCSLSDQKLIAPDFRGDRKFIRFLYVDVTAVCYCME</sequence>
<evidence type="ECO:0000313" key="2">
    <source>
        <dbReference type="EnsemblPlants" id="KQJ91859"/>
    </source>
</evidence>
<name>A0A0Q3HU77_BRADI</name>
<proteinExistence type="predicted"/>
<protein>
    <recommendedName>
        <fullName evidence="4">GST N-terminal domain-containing protein</fullName>
    </recommendedName>
</protein>
<dbReference type="InParanoid" id="A0A0Q3HU77"/>
<dbReference type="SUPFAM" id="SSF52833">
    <property type="entry name" value="Thioredoxin-like"/>
    <property type="match status" value="1"/>
</dbReference>
<dbReference type="EMBL" id="CM000883">
    <property type="protein sequence ID" value="KQJ91859.1"/>
    <property type="molecule type" value="Genomic_DNA"/>
</dbReference>
<dbReference type="Proteomes" id="UP000008810">
    <property type="component" value="Chromosome 4"/>
</dbReference>
<evidence type="ECO:0000313" key="1">
    <source>
        <dbReference type="EMBL" id="KQJ91859.1"/>
    </source>
</evidence>
<dbReference type="Gramene" id="KQJ91859">
    <property type="protein sequence ID" value="KQJ91859"/>
    <property type="gene ID" value="BRADI_4g40178v3"/>
</dbReference>
<evidence type="ECO:0000313" key="3">
    <source>
        <dbReference type="Proteomes" id="UP000008810"/>
    </source>
</evidence>
<dbReference type="EnsemblPlants" id="KQJ91859">
    <property type="protein sequence ID" value="KQJ91859"/>
    <property type="gene ID" value="BRADI_4g40178v3"/>
</dbReference>
<accession>A0A0Q3HU77</accession>
<reference evidence="2" key="3">
    <citation type="submission" date="2018-08" db="UniProtKB">
        <authorList>
            <consortium name="EnsemblPlants"/>
        </authorList>
    </citation>
    <scope>IDENTIFICATION</scope>
    <source>
        <strain evidence="2">cv. Bd21</strain>
    </source>
</reference>
<dbReference type="Gene3D" id="3.40.30.10">
    <property type="entry name" value="Glutaredoxin"/>
    <property type="match status" value="1"/>
</dbReference>
<dbReference type="OrthoDB" id="202840at2759"/>